<dbReference type="SUPFAM" id="SSF52833">
    <property type="entry name" value="Thioredoxin-like"/>
    <property type="match status" value="1"/>
</dbReference>
<dbReference type="FunCoup" id="W5J6X4">
    <property type="interactions" value="311"/>
</dbReference>
<dbReference type="OMA" id="IMIYLVC"/>
<dbReference type="VEuPathDB" id="VectorBase:ADAR2_011189"/>
<dbReference type="InterPro" id="IPR036282">
    <property type="entry name" value="Glutathione-S-Trfase_C_sf"/>
</dbReference>
<reference evidence="9 11" key="1">
    <citation type="journal article" date="2010" name="BMC Genomics">
        <title>Combination of measures distinguishes pre-miRNAs from other stem-loops in the genome of the newly sequenced Anopheles darlingi.</title>
        <authorList>
            <person name="Mendes N.D."/>
            <person name="Freitas A.T."/>
            <person name="Vasconcelos A.T."/>
            <person name="Sagot M.F."/>
        </authorList>
    </citation>
    <scope>NUCLEOTIDE SEQUENCE</scope>
</reference>
<dbReference type="FunFam" id="3.40.30.10:FF:000034">
    <property type="entry name" value="glutathione S-transferase 1"/>
    <property type="match status" value="1"/>
</dbReference>
<evidence type="ECO:0000256" key="3">
    <source>
        <dbReference type="ARBA" id="ARBA00012452"/>
    </source>
</evidence>
<dbReference type="SFLD" id="SFLDG01153">
    <property type="entry name" value="Main.4:_Theta-like"/>
    <property type="match status" value="1"/>
</dbReference>
<name>W5J6X4_ANODA</name>
<reference evidence="10" key="4">
    <citation type="submission" date="2015-06" db="UniProtKB">
        <authorList>
            <consortium name="EnsemblMetazoa"/>
        </authorList>
    </citation>
    <scope>IDENTIFICATION</scope>
</reference>
<dbReference type="Gene3D" id="3.40.30.10">
    <property type="entry name" value="Glutaredoxin"/>
    <property type="match status" value="1"/>
</dbReference>
<gene>
    <name evidence="9" type="ORF">AND_008200</name>
</gene>
<dbReference type="HOGENOM" id="CLU_011226_2_1_1"/>
<dbReference type="Gene3D" id="1.20.1050.10">
    <property type="match status" value="1"/>
</dbReference>
<reference evidence="9" key="3">
    <citation type="journal article" date="2013" name="Nucleic Acids Res.">
        <title>The genome of Anopheles darlingi, the main neotropical malaria vector.</title>
        <authorList>
            <person name="Marinotti O."/>
            <person name="Cerqueira G.C."/>
            <person name="de Almeida L.G."/>
            <person name="Ferro M.I."/>
            <person name="Loreto E.L."/>
            <person name="Zaha A."/>
            <person name="Teixeira S.M."/>
            <person name="Wespiser A.R."/>
            <person name="Almeida E Silva A."/>
            <person name="Schlindwein A.D."/>
            <person name="Pacheco A.C."/>
            <person name="Silva A.L."/>
            <person name="Graveley B.R."/>
            <person name="Walenz B.P."/>
            <person name="Lima Bde A."/>
            <person name="Ribeiro C.A."/>
            <person name="Nunes-Silva C.G."/>
            <person name="de Carvalho C.R."/>
            <person name="Soares C.M."/>
            <person name="de Menezes C.B."/>
            <person name="Matiolli C."/>
            <person name="Caffrey D."/>
            <person name="Araujo D.A."/>
            <person name="de Oliveira D.M."/>
            <person name="Golenbock D."/>
            <person name="Grisard E.C."/>
            <person name="Fantinatti-Garboggini F."/>
            <person name="de Carvalho F.M."/>
            <person name="Barcellos F.G."/>
            <person name="Prosdocimi F."/>
            <person name="May G."/>
            <person name="Azevedo Junior G.M."/>
            <person name="Guimaraes G.M."/>
            <person name="Goldman G.H."/>
            <person name="Padilha I.Q."/>
            <person name="Batista Jda S."/>
            <person name="Ferro J.A."/>
            <person name="Ribeiro J.M."/>
            <person name="Fietto J.L."/>
            <person name="Dabbas K.M."/>
            <person name="Cerdeira L."/>
            <person name="Agnez-Lima L.F."/>
            <person name="Brocchi M."/>
            <person name="de Carvalho M.O."/>
            <person name="Teixeira Mde M."/>
            <person name="Diniz Maia Mde M."/>
            <person name="Goldman M.H."/>
            <person name="Cruz Schneider M.P."/>
            <person name="Felipe M.S."/>
            <person name="Hungria M."/>
            <person name="Nicolas M.F."/>
            <person name="Pereira M."/>
            <person name="Montes M.A."/>
            <person name="Cantao M.E."/>
            <person name="Vincentz M."/>
            <person name="Rafael M.S."/>
            <person name="Silverman N."/>
            <person name="Stoco P.H."/>
            <person name="Souza R.C."/>
            <person name="Vicentini R."/>
            <person name="Gazzinelli R.T."/>
            <person name="Neves Rde O."/>
            <person name="Silva R."/>
            <person name="Astolfi-Filho S."/>
            <person name="Maciel T.E."/>
            <person name="Urmenyi T.P."/>
            <person name="Tadei W.P."/>
            <person name="Camargo E.P."/>
            <person name="de Vasconcelos A.T."/>
        </authorList>
    </citation>
    <scope>NUCLEOTIDE SEQUENCE</scope>
</reference>
<sequence length="244" mass="27440">MAIKWDQCRSDDRGVCKLDRKMATLVLYTNQKSPPCRAVKLTVRALGLTVNEKEMTLVRGDKLMEEFSKVSPQHTIPVLDDGGTIITASHAIMIYLVCKYGKDDSLYPADLVRRARVHTALHLDSGVIFSRLSFLFEPVIYAGKSYFHSDRIEHIRKAYRLLEDTLVDDFLVGKAMTIADFSCISSISSLIGVVPLDEEKFPKVARWIGRMKELPYYEETNGAGANELADFVLGKKEANAAQYL</sequence>
<evidence type="ECO:0000256" key="2">
    <source>
        <dbReference type="ARBA" id="ARBA00011738"/>
    </source>
</evidence>
<organism evidence="9">
    <name type="scientific">Anopheles darlingi</name>
    <name type="common">Mosquito</name>
    <dbReference type="NCBI Taxonomy" id="43151"/>
    <lineage>
        <taxon>Eukaryota</taxon>
        <taxon>Metazoa</taxon>
        <taxon>Ecdysozoa</taxon>
        <taxon>Arthropoda</taxon>
        <taxon>Hexapoda</taxon>
        <taxon>Insecta</taxon>
        <taxon>Pterygota</taxon>
        <taxon>Neoptera</taxon>
        <taxon>Endopterygota</taxon>
        <taxon>Diptera</taxon>
        <taxon>Nematocera</taxon>
        <taxon>Culicoidea</taxon>
        <taxon>Culicidae</taxon>
        <taxon>Anophelinae</taxon>
        <taxon>Anopheles</taxon>
    </lineage>
</organism>
<comment type="similarity">
    <text evidence="1">Belongs to the GST superfamily. Theta family.</text>
</comment>
<evidence type="ECO:0000313" key="11">
    <source>
        <dbReference type="Proteomes" id="UP000000673"/>
    </source>
</evidence>
<dbReference type="InterPro" id="IPR010987">
    <property type="entry name" value="Glutathione-S-Trfase_C-like"/>
</dbReference>
<proteinExistence type="inferred from homology"/>
<evidence type="ECO:0000256" key="4">
    <source>
        <dbReference type="ARBA" id="ARBA00022679"/>
    </source>
</evidence>
<dbReference type="InterPro" id="IPR004046">
    <property type="entry name" value="GST_C"/>
</dbReference>
<comment type="catalytic activity">
    <reaction evidence="6">
        <text>RX + glutathione = an S-substituted glutathione + a halide anion + H(+)</text>
        <dbReference type="Rhea" id="RHEA:16437"/>
        <dbReference type="ChEBI" id="CHEBI:15378"/>
        <dbReference type="ChEBI" id="CHEBI:16042"/>
        <dbReference type="ChEBI" id="CHEBI:17792"/>
        <dbReference type="ChEBI" id="CHEBI:57925"/>
        <dbReference type="ChEBI" id="CHEBI:90779"/>
        <dbReference type="EC" id="2.5.1.18"/>
    </reaction>
</comment>
<accession>W5J6X4</accession>
<feature type="domain" description="GST N-terminal" evidence="7">
    <location>
        <begin position="23"/>
        <end position="104"/>
    </location>
</feature>
<keyword evidence="4 9" id="KW-0808">Transferase</keyword>
<evidence type="ECO:0000259" key="7">
    <source>
        <dbReference type="PROSITE" id="PS50404"/>
    </source>
</evidence>
<dbReference type="Pfam" id="PF00043">
    <property type="entry name" value="GST_C"/>
    <property type="match status" value="1"/>
</dbReference>
<dbReference type="VEuPathDB" id="VectorBase:ADAC008200"/>
<dbReference type="SUPFAM" id="SSF47616">
    <property type="entry name" value="GST C-terminal domain-like"/>
    <property type="match status" value="1"/>
</dbReference>
<feature type="domain" description="GST C-terminal" evidence="8">
    <location>
        <begin position="110"/>
        <end position="232"/>
    </location>
</feature>
<dbReference type="CDD" id="cd03177">
    <property type="entry name" value="GST_C_Delta_Epsilon"/>
    <property type="match status" value="1"/>
</dbReference>
<dbReference type="PROSITE" id="PS50405">
    <property type="entry name" value="GST_CTER"/>
    <property type="match status" value="1"/>
</dbReference>
<dbReference type="AlphaFoldDB" id="W5J6X4"/>
<dbReference type="GO" id="GO:0006749">
    <property type="term" value="P:glutathione metabolic process"/>
    <property type="evidence" value="ECO:0007669"/>
    <property type="project" value="TreeGrafter"/>
</dbReference>
<dbReference type="Pfam" id="PF13417">
    <property type="entry name" value="GST_N_3"/>
    <property type="match status" value="1"/>
</dbReference>
<dbReference type="EnsemblMetazoa" id="ADAC008200-RA">
    <property type="protein sequence ID" value="ADAC008200-PA"/>
    <property type="gene ID" value="ADAC008200"/>
</dbReference>
<evidence type="ECO:0000313" key="9">
    <source>
        <dbReference type="EMBL" id="ETN60207.1"/>
    </source>
</evidence>
<dbReference type="EC" id="2.5.1.18" evidence="3"/>
<evidence type="ECO:0000256" key="5">
    <source>
        <dbReference type="ARBA" id="ARBA00041523"/>
    </source>
</evidence>
<dbReference type="InterPro" id="IPR040079">
    <property type="entry name" value="Glutathione_S-Trfase"/>
</dbReference>
<dbReference type="EMBL" id="ADMH02001962">
    <property type="protein sequence ID" value="ETN60207.1"/>
    <property type="molecule type" value="Genomic_DNA"/>
</dbReference>
<keyword evidence="11" id="KW-1185">Reference proteome</keyword>
<reference evidence="9" key="2">
    <citation type="submission" date="2010-05" db="EMBL/GenBank/DDBJ databases">
        <authorList>
            <person name="Almeida L.G."/>
            <person name="Nicolas M.F."/>
            <person name="Souza R.C."/>
            <person name="Vasconcelos A.T.R."/>
        </authorList>
    </citation>
    <scope>NUCLEOTIDE SEQUENCE</scope>
</reference>
<dbReference type="SFLD" id="SFLDS00019">
    <property type="entry name" value="Glutathione_Transferase_(cytos"/>
    <property type="match status" value="1"/>
</dbReference>
<dbReference type="InterPro" id="IPR004045">
    <property type="entry name" value="Glutathione_S-Trfase_N"/>
</dbReference>
<dbReference type="InterPro" id="IPR036249">
    <property type="entry name" value="Thioredoxin-like_sf"/>
</dbReference>
<comment type="subunit">
    <text evidence="2">Homodimer.</text>
</comment>
<dbReference type="eggNOG" id="KOG0867">
    <property type="taxonomic scope" value="Eukaryota"/>
</dbReference>
<dbReference type="CDD" id="cd03045">
    <property type="entry name" value="GST_N_Delta_Epsilon"/>
    <property type="match status" value="1"/>
</dbReference>
<evidence type="ECO:0000256" key="6">
    <source>
        <dbReference type="ARBA" id="ARBA00047960"/>
    </source>
</evidence>
<dbReference type="PANTHER" id="PTHR43969:SF3">
    <property type="entry name" value="GLUTATHIONE S TRANSFERASE E11, ISOFORM A-RELATED"/>
    <property type="match status" value="1"/>
</dbReference>
<evidence type="ECO:0000313" key="10">
    <source>
        <dbReference type="EnsemblMetazoa" id="ADAC008200-PA"/>
    </source>
</evidence>
<dbReference type="SFLD" id="SFLDG00358">
    <property type="entry name" value="Main_(cytGST)"/>
    <property type="match status" value="1"/>
</dbReference>
<dbReference type="Proteomes" id="UP000000673">
    <property type="component" value="Unassembled WGS sequence"/>
</dbReference>
<dbReference type="STRING" id="43151.W5J6X4"/>
<evidence type="ECO:0000256" key="1">
    <source>
        <dbReference type="ARBA" id="ARBA00009899"/>
    </source>
</evidence>
<dbReference type="PANTHER" id="PTHR43969">
    <property type="entry name" value="GLUTATHIONE S TRANSFERASE D10, ISOFORM A-RELATED"/>
    <property type="match status" value="1"/>
</dbReference>
<dbReference type="PROSITE" id="PS50404">
    <property type="entry name" value="GST_NTER"/>
    <property type="match status" value="1"/>
</dbReference>
<evidence type="ECO:0000259" key="8">
    <source>
        <dbReference type="PROSITE" id="PS50405"/>
    </source>
</evidence>
<dbReference type="FunFam" id="1.20.1050.10:FF:000007">
    <property type="entry name" value="Glutathione S-transferase 1-1"/>
    <property type="match status" value="1"/>
</dbReference>
<dbReference type="GO" id="GO:0004364">
    <property type="term" value="F:glutathione transferase activity"/>
    <property type="evidence" value="ECO:0007669"/>
    <property type="project" value="UniProtKB-EC"/>
</dbReference>
<protein>
    <recommendedName>
        <fullName evidence="3">glutathione transferase</fullName>
        <ecNumber evidence="3">2.5.1.18</ecNumber>
    </recommendedName>
    <alternativeName>
        <fullName evidence="5">GST class-theta</fullName>
    </alternativeName>
</protein>